<feature type="transmembrane region" description="Helical" evidence="1">
    <location>
        <begin position="100"/>
        <end position="117"/>
    </location>
</feature>
<feature type="transmembrane region" description="Helical" evidence="1">
    <location>
        <begin position="390"/>
        <end position="413"/>
    </location>
</feature>
<feature type="transmembrane region" description="Helical" evidence="1">
    <location>
        <begin position="184"/>
        <end position="201"/>
    </location>
</feature>
<keyword evidence="1" id="KW-0812">Transmembrane</keyword>
<feature type="transmembrane region" description="Helical" evidence="1">
    <location>
        <begin position="269"/>
        <end position="287"/>
    </location>
</feature>
<keyword evidence="1" id="KW-1133">Transmembrane helix</keyword>
<dbReference type="EMBL" id="JAZAQF010000043">
    <property type="protein sequence ID" value="MFG3817470.1"/>
    <property type="molecule type" value="Genomic_DNA"/>
</dbReference>
<dbReference type="RefSeq" id="WP_393011820.1">
    <property type="nucleotide sequence ID" value="NZ_JAZAQF010000043.1"/>
</dbReference>
<feature type="transmembrane region" description="Helical" evidence="1">
    <location>
        <begin position="425"/>
        <end position="444"/>
    </location>
</feature>
<evidence type="ECO:0000313" key="3">
    <source>
        <dbReference type="Proteomes" id="UP001604335"/>
    </source>
</evidence>
<organism evidence="2 3">
    <name type="scientific">Limnothrix redekei LRLZ20PSL1</name>
    <dbReference type="NCBI Taxonomy" id="3112953"/>
    <lineage>
        <taxon>Bacteria</taxon>
        <taxon>Bacillati</taxon>
        <taxon>Cyanobacteriota</taxon>
        <taxon>Cyanophyceae</taxon>
        <taxon>Pseudanabaenales</taxon>
        <taxon>Pseudanabaenaceae</taxon>
        <taxon>Limnothrix</taxon>
    </lineage>
</organism>
<evidence type="ECO:0000256" key="1">
    <source>
        <dbReference type="SAM" id="Phobius"/>
    </source>
</evidence>
<feature type="transmembrane region" description="Helical" evidence="1">
    <location>
        <begin position="231"/>
        <end position="249"/>
    </location>
</feature>
<gene>
    <name evidence="2" type="ORF">VPK24_07455</name>
</gene>
<evidence type="ECO:0000313" key="2">
    <source>
        <dbReference type="EMBL" id="MFG3817470.1"/>
    </source>
</evidence>
<feature type="transmembrane region" description="Helical" evidence="1">
    <location>
        <begin position="294"/>
        <end position="312"/>
    </location>
</feature>
<evidence type="ECO:0008006" key="4">
    <source>
        <dbReference type="Google" id="ProtNLM"/>
    </source>
</evidence>
<keyword evidence="3" id="KW-1185">Reference proteome</keyword>
<protein>
    <recommendedName>
        <fullName evidence="4">Glycosyltransferase RgtA/B/C/D-like domain-containing protein</fullName>
    </recommendedName>
</protein>
<proteinExistence type="predicted"/>
<feature type="transmembrane region" description="Helical" evidence="1">
    <location>
        <begin position="456"/>
        <end position="475"/>
    </location>
</feature>
<keyword evidence="1" id="KW-0472">Membrane</keyword>
<sequence>MTAGEVALGGNEGSRGGDRLARWANQQHHQHKPLRFVALKLALGVFLVVVHGFIDAPMTDGDRHSVQHPGPFFQPPMMSAIARLRQLLIDPEPARWVDRLWWIASILFGLGYGLAILPEAFADPYVVADDGRQHLFWMLRLSHPDAFPGDWIADYFESVAPWGFRAIYWFPEVMDWGAVMAAKGWPLILSGAIGGLAWAVTRAILPVPFAGFVAALLFLQNLWLKDDLASGTARAFLNPLFLMVLWAWVKRSPWGLCLAIGLLGGFYPHYVLVTAAMLTLRLAIGVWRREAHWRIWAIGLGVCVAVLLPFAANASAFGPTITVDQARQLPEFLPNGRSRFFYEDFGRFWLSAGRSGIQPPLEPPLLVLGLGLPLIWRWRDRFPLWSQVRSGIEVLPLLTLASFGCFGLAHLLLFRLHLPSRYTQHGLRAVLAIATGIVLVLLLDRLWTWAQGQRRLLAWGLTLGAIGLLVAYPLAVRGFPKANYVIGQAPDLYEILADYPNNMRIATLSGEASNIPTFAGKSVLVGAEFAIPYHWGYYREFRSRVETLLRAQYSPDLNLLRAAIAQYQPTHWLLDPGAFDRDYLENNDWLRQYQPAYGEARRWLASGQRSALAQRVDRCLAAQSQEGLLLLDANCLAKALPLTAPELPPIGQ</sequence>
<reference evidence="3" key="1">
    <citation type="journal article" date="2024" name="Algal Res.">
        <title>Biochemical, toxicological and genomic investigation of a high-biomass producing Limnothrix strain isolated from Italian shallow drinking water reservoir.</title>
        <authorList>
            <person name="Simonazzi M."/>
            <person name="Shishido T.K."/>
            <person name="Delbaje E."/>
            <person name="Wahlsten M."/>
            <person name="Fewer D.P."/>
            <person name="Sivonen K."/>
            <person name="Pezzolesi L."/>
            <person name="Pistocchi R."/>
        </authorList>
    </citation>
    <scope>NUCLEOTIDE SEQUENCE [LARGE SCALE GENOMIC DNA]</scope>
    <source>
        <strain evidence="3">LRLZ20PSL1</strain>
    </source>
</reference>
<dbReference type="Proteomes" id="UP001604335">
    <property type="component" value="Unassembled WGS sequence"/>
</dbReference>
<accession>A0ABW7C8F8</accession>
<feature type="transmembrane region" description="Helical" evidence="1">
    <location>
        <begin position="207"/>
        <end position="224"/>
    </location>
</feature>
<feature type="transmembrane region" description="Helical" evidence="1">
    <location>
        <begin position="36"/>
        <end position="54"/>
    </location>
</feature>
<comment type="caution">
    <text evidence="2">The sequence shown here is derived from an EMBL/GenBank/DDBJ whole genome shotgun (WGS) entry which is preliminary data.</text>
</comment>
<name>A0ABW7C8F8_9CYAN</name>